<dbReference type="Pfam" id="PF12796">
    <property type="entry name" value="Ank_2"/>
    <property type="match status" value="6"/>
</dbReference>
<dbReference type="PROSITE" id="PS50837">
    <property type="entry name" value="NACHT"/>
    <property type="match status" value="1"/>
</dbReference>
<dbReference type="RefSeq" id="XP_015514406.2">
    <property type="nucleotide sequence ID" value="XM_015658920.2"/>
</dbReference>
<dbReference type="RefSeq" id="XP_046595284.1">
    <property type="nucleotide sequence ID" value="XM_046739328.1"/>
</dbReference>
<evidence type="ECO:0000313" key="4">
    <source>
        <dbReference type="RefSeq" id="XP_015514406.2"/>
    </source>
</evidence>
<evidence type="ECO:0000259" key="2">
    <source>
        <dbReference type="PROSITE" id="PS50837"/>
    </source>
</evidence>
<dbReference type="Pfam" id="PF05729">
    <property type="entry name" value="NACHT"/>
    <property type="match status" value="1"/>
</dbReference>
<feature type="repeat" description="ANK" evidence="1">
    <location>
        <begin position="1401"/>
        <end position="1421"/>
    </location>
</feature>
<evidence type="ECO:0000313" key="3">
    <source>
        <dbReference type="Proteomes" id="UP000829291"/>
    </source>
</evidence>
<accession>A0A6J0BIS4</accession>
<dbReference type="Proteomes" id="UP000829291">
    <property type="component" value="Chromosome 5"/>
</dbReference>
<protein>
    <submittedName>
        <fullName evidence="4 5">Uncharacterized protein LOC107220356 isoform X1</fullName>
    </submittedName>
</protein>
<proteinExistence type="predicted"/>
<dbReference type="InterPro" id="IPR002110">
    <property type="entry name" value="Ankyrin_rpt"/>
</dbReference>
<dbReference type="SUPFAM" id="SSF48403">
    <property type="entry name" value="Ankyrin repeat"/>
    <property type="match status" value="2"/>
</dbReference>
<feature type="domain" description="NACHT" evidence="2">
    <location>
        <begin position="901"/>
        <end position="1031"/>
    </location>
</feature>
<evidence type="ECO:0000313" key="7">
    <source>
        <dbReference type="RefSeq" id="XP_046595286.1"/>
    </source>
</evidence>
<dbReference type="AlphaFoldDB" id="A0A6J0BIS4"/>
<dbReference type="Pfam" id="PF13637">
    <property type="entry name" value="Ank_4"/>
    <property type="match status" value="1"/>
</dbReference>
<dbReference type="SUPFAM" id="SSF52540">
    <property type="entry name" value="P-loop containing nucleoside triphosphate hydrolases"/>
    <property type="match status" value="1"/>
</dbReference>
<dbReference type="PROSITE" id="PS50297">
    <property type="entry name" value="ANK_REP_REGION"/>
    <property type="match status" value="1"/>
</dbReference>
<sequence>MDENNDKNSATRDSLLSDDGTYAVRGGQGRLVGFHDQLKVLMLFMVRGIRQNLEFSLVTEMEAARSFDDLLLRYKSDADTDVKAYFVQVKHSQDKSRKINVADLFDTASDFALKKYFDSYCQMKSDPIFDKDELKDFIIYTNIDLVEKNFELQEIKLIADNQFDEFLDTETNEIKSKRYRLSNIGPSKVYENLASEAYNLAQILVKKVLNSEKLSNEIAIIEKYRIALTREVINVNEERISDDFIEGKGLSDGAENFRNEFYSQLLLQMGLQKDYAYPERVWNEIRSKSIRFSASFISDSELENIEELSDEFKYLLQYAVNKEVRIGMWQRSISQKSSQKISIPTIEGNIVTLSKYVFTETTLGKIKFRPEFLSDDVKIVKQPKSIFKLKKLFKSNMSDIFNDLDKYQFEIFNYNTLLEEKILSMSTFPKSNVNDKEIPGFLDKLILAVKQPNDRELCDILKNELGDCISDFGHADIFIELFERDMRKWFLQKERSSLTNTSGLEFLNETKNKIVASGLRFVHQEKLENYGINFREENRELTAYLAPEKLCNVNRALNFVATEGTTTAAIEVYQTIKKAPRLGNKYDSMIIHFNYMLLPRTRKHVIDTFGMQDRYICLVVVSERCDGQEQALSTLYDDLLKIMMNDGCENKKLIFITKMELGLRNCSQIRCKLNFNDLTDESQKKLLDKPIVSLQGQKESMSFAELFRIRALENIDSNDLKNFRNAIDSRTLEKLIINGDNIKIGSPLESLDSIENYFIDRTFHRRVIIKATVLESLNTSDIYAVSHADQNNLRYLEMTGKTKRFQEIDSLERQVPGFVKLNRGEEKEHFEKLCNTYPNHNVHWLIAREKELSWVRSKGSITTLVDHRDTREKFSHDCEYDVCKTTTLDALVDELSSQDVGPVIVSDTAGMGKTTILTHFAKRIQEKNPKMWVVRINLNDFTHVLNMEKKSRNVKIGYNESAVEFLINHLLNLNAELERVILKELITKRGGVALLFDGFDEISPDYDDTVIAVLQAIKGYNAVKLVVTTRPHRQSLLEKTLQTFSHVLKPFSQEDQINFLVGFYRKFGGVAPETQLRIRAEAVLNKFATAIRSDGLNEFAGVPLQTRMIAEVFFRDSDDMVSVEPNVSDDVKIADLYRMFVDKKFEIYYQEKNKYDLSNPGTKEHIEDLKTKFLQEYRRLAMYTLLEEENSATWNLSRNEIENVTKLIAKISRGSRRTGIVTDVINQRAHFIHRTFMEYFVASYIFQHLGISEENDSTRQLETFILHEILRKSRYYVVRAFLNDLLSNPPVNSTPDPLPWEVKKTDIVDNETSFNIFETAVNESNYKLMKFFFTRLVKNVSNSQEWINIKLRKRRTKETLMHMVIQENRYKTYPNSSDANILEVVEWLLKQKADVNATDRDGNTPMHRAALTGQLVILKLLAGQRDADVTARCCERKTLQHMAAASGNLEMLKWLVDEQGCDVKAKTIWGQILQYVAAENDNLEMLKWLVNEQGCDVEARDDSGITLQYIAAENKNLEMLKWLVDEQGCDVKARTGWGETLQHVAAKYHNLEMMKWLVNEQGCDVKAETYSGKTLQHVAAKYHHLEMMKWLVDEQGCDVKAKTDSGKTLQYVAAENDNLEMLKWLVDEQGCDVKAKTDSGKTLQYVAAENDNLEMLKWLVDEQGCDVKARTGWGETLQYVAAENDNLEMLKWLVDEQGCDVKAKTDSGRTLQYVAAENDNLEMLKWLVDAQGCDVKAKTDSGRTLQYVAAKNDNLEMMKWLVDERGCDVKARTGWGETLQNVAAKNDNLEMLKWLVNEQGCDVKARTGWGETLQYVAAENDNLEMLKWLVNEQGCDVEAKDDSGITLQYVAAKNDNLEMLKWLVNEQGCDVKARTGRGETLQYVAAERKNLEMLKWLVNEQGCDVKAKTDSGLTLPYVAAQTNNLEMLKWLVDEQGCDVKAKTGSRMTLQYVAAKHDNLEMLKWLVNEQGCDVEAITDLGTTLQCIAAANGNLEMMKWLVDERGCDVKAKDDSGITLQHVAAENDNLEMLKWLVDERGCDVKARTDWGTTLQYVAADNDNLKMLKWLVDERGCDVKAKDDSGITLQHVAAENDNLEMLKWLVNEKGCDVEAKNNSGTSLLQVAIESGNWEVEKWLAEGKEAMITS</sequence>
<name>A0A6J0BIS4_NEOLC</name>
<dbReference type="KEGG" id="nlo:107220356"/>
<evidence type="ECO:0000313" key="6">
    <source>
        <dbReference type="RefSeq" id="XP_046595285.1"/>
    </source>
</evidence>
<dbReference type="InterPro" id="IPR007111">
    <property type="entry name" value="NACHT_NTPase"/>
</dbReference>
<keyword evidence="3" id="KW-1185">Reference proteome</keyword>
<dbReference type="InterPro" id="IPR027417">
    <property type="entry name" value="P-loop_NTPase"/>
</dbReference>
<dbReference type="RefSeq" id="XP_046595286.1">
    <property type="nucleotide sequence ID" value="XM_046739330.1"/>
</dbReference>
<keyword evidence="1" id="KW-0040">ANK repeat</keyword>
<dbReference type="GeneID" id="107220356"/>
<dbReference type="InterPro" id="IPR036770">
    <property type="entry name" value="Ankyrin_rpt-contain_sf"/>
</dbReference>
<dbReference type="PANTHER" id="PTHR44207">
    <property type="entry name" value="SURFACE ANTIGEN BSPA-LIKE-RELATED"/>
    <property type="match status" value="1"/>
</dbReference>
<dbReference type="PROSITE" id="PS50088">
    <property type="entry name" value="ANK_REPEAT"/>
    <property type="match status" value="1"/>
</dbReference>
<dbReference type="RefSeq" id="XP_046595285.1">
    <property type="nucleotide sequence ID" value="XM_046739329.1"/>
</dbReference>
<reference evidence="4 5" key="1">
    <citation type="submission" date="2025-05" db="UniProtKB">
        <authorList>
            <consortium name="RefSeq"/>
        </authorList>
    </citation>
    <scope>IDENTIFICATION</scope>
    <source>
        <tissue evidence="4 5">Thorax and Abdomen</tissue>
    </source>
</reference>
<dbReference type="Gene3D" id="1.25.40.20">
    <property type="entry name" value="Ankyrin repeat-containing domain"/>
    <property type="match status" value="5"/>
</dbReference>
<gene>
    <name evidence="4 5 6 7" type="primary">LOC107220356</name>
</gene>
<dbReference type="Gene3D" id="3.40.50.300">
    <property type="entry name" value="P-loop containing nucleotide triphosphate hydrolases"/>
    <property type="match status" value="1"/>
</dbReference>
<dbReference type="PANTHER" id="PTHR44207:SF2">
    <property type="entry name" value="REPEAT PROTEIN, PUTATIVE-RELATED"/>
    <property type="match status" value="1"/>
</dbReference>
<evidence type="ECO:0000256" key="1">
    <source>
        <dbReference type="PROSITE-ProRule" id="PRU00023"/>
    </source>
</evidence>
<organism evidence="3 4">
    <name type="scientific">Neodiprion lecontei</name>
    <name type="common">Redheaded pine sawfly</name>
    <dbReference type="NCBI Taxonomy" id="441921"/>
    <lineage>
        <taxon>Eukaryota</taxon>
        <taxon>Metazoa</taxon>
        <taxon>Ecdysozoa</taxon>
        <taxon>Arthropoda</taxon>
        <taxon>Hexapoda</taxon>
        <taxon>Insecta</taxon>
        <taxon>Pterygota</taxon>
        <taxon>Neoptera</taxon>
        <taxon>Endopterygota</taxon>
        <taxon>Hymenoptera</taxon>
        <taxon>Tenthredinoidea</taxon>
        <taxon>Diprionidae</taxon>
        <taxon>Diprioninae</taxon>
        <taxon>Neodiprion</taxon>
    </lineage>
</organism>
<evidence type="ECO:0000313" key="5">
    <source>
        <dbReference type="RefSeq" id="XP_046595284.1"/>
    </source>
</evidence>
<dbReference type="SMART" id="SM00248">
    <property type="entry name" value="ANK"/>
    <property type="match status" value="22"/>
</dbReference>
<dbReference type="OrthoDB" id="7685876at2759"/>
<dbReference type="Pfam" id="PF00023">
    <property type="entry name" value="Ank"/>
    <property type="match status" value="1"/>
</dbReference>